<proteinExistence type="predicted"/>
<evidence type="ECO:0000313" key="3">
    <source>
        <dbReference type="Proteomes" id="UP001249851"/>
    </source>
</evidence>
<protein>
    <submittedName>
        <fullName evidence="2">Uncharacterized protein</fullName>
    </submittedName>
</protein>
<comment type="caution">
    <text evidence="2">The sequence shown here is derived from an EMBL/GenBank/DDBJ whole genome shotgun (WGS) entry which is preliminary data.</text>
</comment>
<dbReference type="AlphaFoldDB" id="A0AAD9R726"/>
<reference evidence="2" key="2">
    <citation type="journal article" date="2023" name="Science">
        <title>Genomic signatures of disease resistance in endangered staghorn corals.</title>
        <authorList>
            <person name="Vollmer S.V."/>
            <person name="Selwyn J.D."/>
            <person name="Despard B.A."/>
            <person name="Roesel C.L."/>
        </authorList>
    </citation>
    <scope>NUCLEOTIDE SEQUENCE</scope>
    <source>
        <strain evidence="2">K2</strain>
    </source>
</reference>
<accession>A0AAD9R726</accession>
<dbReference type="EMBL" id="JARQWQ010000001">
    <property type="protein sequence ID" value="KAK2574244.1"/>
    <property type="molecule type" value="Genomic_DNA"/>
</dbReference>
<dbReference type="Proteomes" id="UP001249851">
    <property type="component" value="Unassembled WGS sequence"/>
</dbReference>
<feature type="compositionally biased region" description="Polar residues" evidence="1">
    <location>
        <begin position="1"/>
        <end position="18"/>
    </location>
</feature>
<feature type="region of interest" description="Disordered" evidence="1">
    <location>
        <begin position="1"/>
        <end position="23"/>
    </location>
</feature>
<sequence>MASAQVVETSVTNNSPSEDSNHPDNLFQSRFLSDLVPSTLPFDTGTSIALFEEKKKGDEVPWKRWLLGVGDHVVVREFISYNGPDAFLLHLPTRSSYPGNECFQHGGHAVARNEVNGEKNDYFRIYLAGMLGITNGQQTSNEIVLQMSAYDNNLIDILLPIFGLFFLPGKLCYVLLTELYGDIWEDFIQTQGQPHRGSDHRVKSLGAMSKLQRSVSSSRGPALKSLNFDNP</sequence>
<feature type="region of interest" description="Disordered" evidence="1">
    <location>
        <begin position="211"/>
        <end position="231"/>
    </location>
</feature>
<reference evidence="2" key="1">
    <citation type="journal article" date="2023" name="G3 (Bethesda)">
        <title>Whole genome assembly and annotation of the endangered Caribbean coral Acropora cervicornis.</title>
        <authorList>
            <person name="Selwyn J.D."/>
            <person name="Vollmer S.V."/>
        </authorList>
    </citation>
    <scope>NUCLEOTIDE SEQUENCE</scope>
    <source>
        <strain evidence="2">K2</strain>
    </source>
</reference>
<organism evidence="2 3">
    <name type="scientific">Acropora cervicornis</name>
    <name type="common">Staghorn coral</name>
    <dbReference type="NCBI Taxonomy" id="6130"/>
    <lineage>
        <taxon>Eukaryota</taxon>
        <taxon>Metazoa</taxon>
        <taxon>Cnidaria</taxon>
        <taxon>Anthozoa</taxon>
        <taxon>Hexacorallia</taxon>
        <taxon>Scleractinia</taxon>
        <taxon>Astrocoeniina</taxon>
        <taxon>Acroporidae</taxon>
        <taxon>Acropora</taxon>
    </lineage>
</organism>
<gene>
    <name evidence="2" type="ORF">P5673_000383</name>
</gene>
<evidence type="ECO:0000256" key="1">
    <source>
        <dbReference type="SAM" id="MobiDB-lite"/>
    </source>
</evidence>
<evidence type="ECO:0000313" key="2">
    <source>
        <dbReference type="EMBL" id="KAK2574244.1"/>
    </source>
</evidence>
<name>A0AAD9R726_ACRCE</name>
<keyword evidence="3" id="KW-1185">Reference proteome</keyword>